<sequence length="210" mass="24164">MKLLIADDHSLFREGLSLLVTHLLPHCTIYQAENWEKVHEALAQYYFDVMLLDIFMPRQQTWEEELIKVIKKETQTIICVISASSEKELLQTLFRVGVKGYICKTASSAEIINALLQIIEGNRYFPAQLLQEETGENNSESIHLLTLRQKAILKLMIEGKSNKTIAEELHLTENTVKRHIYNICKILNVNSRVEAVSLILKKELLNYIAL</sequence>
<dbReference type="Pfam" id="PF00072">
    <property type="entry name" value="Response_reg"/>
    <property type="match status" value="1"/>
</dbReference>
<dbReference type="Gene3D" id="3.40.50.2300">
    <property type="match status" value="1"/>
</dbReference>
<dbReference type="InterPro" id="IPR000792">
    <property type="entry name" value="Tscrpt_reg_LuxR_C"/>
</dbReference>
<dbReference type="Pfam" id="PF00196">
    <property type="entry name" value="GerE"/>
    <property type="match status" value="1"/>
</dbReference>
<dbReference type="InterPro" id="IPR011006">
    <property type="entry name" value="CheY-like_superfamily"/>
</dbReference>
<evidence type="ECO:0000313" key="6">
    <source>
        <dbReference type="EMBL" id="OUD12299.1"/>
    </source>
</evidence>
<dbReference type="GO" id="GO:0003677">
    <property type="term" value="F:DNA binding"/>
    <property type="evidence" value="ECO:0007669"/>
    <property type="project" value="UniProtKB-KW"/>
</dbReference>
<reference evidence="6 7" key="1">
    <citation type="submission" date="2016-12" db="EMBL/GenBank/DDBJ databases">
        <title>Thioflexothrix psekupsii D3 genome sequencing and assembly.</title>
        <authorList>
            <person name="Fomenkov A."/>
            <person name="Vincze T."/>
            <person name="Grabovich M."/>
            <person name="Anton B.P."/>
            <person name="Dubinina G."/>
            <person name="Orlova M."/>
            <person name="Belousova E."/>
            <person name="Roberts R.J."/>
        </authorList>
    </citation>
    <scope>NUCLEOTIDE SEQUENCE [LARGE SCALE GENOMIC DNA]</scope>
    <source>
        <strain evidence="6">D3</strain>
    </source>
</reference>
<keyword evidence="2" id="KW-0238">DNA-binding</keyword>
<feature type="domain" description="Response regulatory" evidence="5">
    <location>
        <begin position="2"/>
        <end position="119"/>
    </location>
</feature>
<feature type="modified residue" description="4-aspartylphosphate" evidence="3">
    <location>
        <position position="53"/>
    </location>
</feature>
<name>A0A251X519_9GAMM</name>
<dbReference type="PANTHER" id="PTHR45566:SF1">
    <property type="entry name" value="HTH-TYPE TRANSCRIPTIONAL REGULATOR YHJB-RELATED"/>
    <property type="match status" value="1"/>
</dbReference>
<gene>
    <name evidence="6" type="ORF">TPSD3_14370</name>
</gene>
<accession>A0A251X519</accession>
<dbReference type="InterPro" id="IPR051015">
    <property type="entry name" value="EvgA-like"/>
</dbReference>
<dbReference type="SMART" id="SM00421">
    <property type="entry name" value="HTH_LUXR"/>
    <property type="match status" value="1"/>
</dbReference>
<dbReference type="AlphaFoldDB" id="A0A251X519"/>
<comment type="caution">
    <text evidence="6">The sequence shown here is derived from an EMBL/GenBank/DDBJ whole genome shotgun (WGS) entry which is preliminary data.</text>
</comment>
<dbReference type="Proteomes" id="UP000194798">
    <property type="component" value="Unassembled WGS sequence"/>
</dbReference>
<keyword evidence="1 3" id="KW-0597">Phosphoprotein</keyword>
<dbReference type="SMART" id="SM00448">
    <property type="entry name" value="REC"/>
    <property type="match status" value="1"/>
</dbReference>
<evidence type="ECO:0000256" key="3">
    <source>
        <dbReference type="PROSITE-ProRule" id="PRU00169"/>
    </source>
</evidence>
<dbReference type="RefSeq" id="WP_086489247.1">
    <property type="nucleotide sequence ID" value="NZ_MSLT01000023.1"/>
</dbReference>
<evidence type="ECO:0000313" key="7">
    <source>
        <dbReference type="Proteomes" id="UP000194798"/>
    </source>
</evidence>
<dbReference type="CDD" id="cd06170">
    <property type="entry name" value="LuxR_C_like"/>
    <property type="match status" value="1"/>
</dbReference>
<dbReference type="OrthoDB" id="9796655at2"/>
<feature type="domain" description="HTH luxR-type" evidence="4">
    <location>
        <begin position="138"/>
        <end position="203"/>
    </location>
</feature>
<proteinExistence type="predicted"/>
<evidence type="ECO:0000259" key="4">
    <source>
        <dbReference type="PROSITE" id="PS50043"/>
    </source>
</evidence>
<keyword evidence="7" id="KW-1185">Reference proteome</keyword>
<evidence type="ECO:0000259" key="5">
    <source>
        <dbReference type="PROSITE" id="PS50110"/>
    </source>
</evidence>
<dbReference type="SUPFAM" id="SSF52172">
    <property type="entry name" value="CheY-like"/>
    <property type="match status" value="1"/>
</dbReference>
<dbReference type="PROSITE" id="PS50043">
    <property type="entry name" value="HTH_LUXR_2"/>
    <property type="match status" value="1"/>
</dbReference>
<dbReference type="InterPro" id="IPR058245">
    <property type="entry name" value="NreC/VraR/RcsB-like_REC"/>
</dbReference>
<dbReference type="InterPro" id="IPR016032">
    <property type="entry name" value="Sig_transdc_resp-reg_C-effctor"/>
</dbReference>
<protein>
    <recommendedName>
        <fullName evidence="8">DNA-binding response regulator</fullName>
    </recommendedName>
</protein>
<dbReference type="SUPFAM" id="SSF46894">
    <property type="entry name" value="C-terminal effector domain of the bipartite response regulators"/>
    <property type="match status" value="1"/>
</dbReference>
<dbReference type="CDD" id="cd17535">
    <property type="entry name" value="REC_NarL-like"/>
    <property type="match status" value="1"/>
</dbReference>
<dbReference type="InterPro" id="IPR001789">
    <property type="entry name" value="Sig_transdc_resp-reg_receiver"/>
</dbReference>
<dbReference type="PROSITE" id="PS50110">
    <property type="entry name" value="RESPONSE_REGULATORY"/>
    <property type="match status" value="1"/>
</dbReference>
<dbReference type="PANTHER" id="PTHR45566">
    <property type="entry name" value="HTH-TYPE TRANSCRIPTIONAL REGULATOR YHJB-RELATED"/>
    <property type="match status" value="1"/>
</dbReference>
<dbReference type="EMBL" id="MSLT01000023">
    <property type="protein sequence ID" value="OUD12299.1"/>
    <property type="molecule type" value="Genomic_DNA"/>
</dbReference>
<dbReference type="GO" id="GO:0006355">
    <property type="term" value="P:regulation of DNA-templated transcription"/>
    <property type="evidence" value="ECO:0007669"/>
    <property type="project" value="InterPro"/>
</dbReference>
<evidence type="ECO:0000256" key="2">
    <source>
        <dbReference type="ARBA" id="ARBA00023125"/>
    </source>
</evidence>
<organism evidence="6 7">
    <name type="scientific">Thioflexithrix psekupsensis</name>
    <dbReference type="NCBI Taxonomy" id="1570016"/>
    <lineage>
        <taxon>Bacteria</taxon>
        <taxon>Pseudomonadati</taxon>
        <taxon>Pseudomonadota</taxon>
        <taxon>Gammaproteobacteria</taxon>
        <taxon>Thiotrichales</taxon>
        <taxon>Thioflexithrix</taxon>
    </lineage>
</organism>
<evidence type="ECO:0008006" key="8">
    <source>
        <dbReference type="Google" id="ProtNLM"/>
    </source>
</evidence>
<dbReference type="PRINTS" id="PR00038">
    <property type="entry name" value="HTHLUXR"/>
</dbReference>
<evidence type="ECO:0000256" key="1">
    <source>
        <dbReference type="ARBA" id="ARBA00022553"/>
    </source>
</evidence>
<dbReference type="GO" id="GO:0000160">
    <property type="term" value="P:phosphorelay signal transduction system"/>
    <property type="evidence" value="ECO:0007669"/>
    <property type="project" value="InterPro"/>
</dbReference>